<keyword evidence="2" id="KW-0812">Transmembrane</keyword>
<evidence type="ECO:0000313" key="4">
    <source>
        <dbReference type="Proteomes" id="UP001302126"/>
    </source>
</evidence>
<proteinExistence type="predicted"/>
<comment type="caution">
    <text evidence="3">The sequence shown here is derived from an EMBL/GenBank/DDBJ whole genome shotgun (WGS) entry which is preliminary data.</text>
</comment>
<reference evidence="3" key="1">
    <citation type="journal article" date="2023" name="Mol. Phylogenet. Evol.">
        <title>Genome-scale phylogeny and comparative genomics of the fungal order Sordariales.</title>
        <authorList>
            <person name="Hensen N."/>
            <person name="Bonometti L."/>
            <person name="Westerberg I."/>
            <person name="Brannstrom I.O."/>
            <person name="Guillou S."/>
            <person name="Cros-Aarteil S."/>
            <person name="Calhoun S."/>
            <person name="Haridas S."/>
            <person name="Kuo A."/>
            <person name="Mondo S."/>
            <person name="Pangilinan J."/>
            <person name="Riley R."/>
            <person name="LaButti K."/>
            <person name="Andreopoulos B."/>
            <person name="Lipzen A."/>
            <person name="Chen C."/>
            <person name="Yan M."/>
            <person name="Daum C."/>
            <person name="Ng V."/>
            <person name="Clum A."/>
            <person name="Steindorff A."/>
            <person name="Ohm R.A."/>
            <person name="Martin F."/>
            <person name="Silar P."/>
            <person name="Natvig D.O."/>
            <person name="Lalanne C."/>
            <person name="Gautier V."/>
            <person name="Ament-Velasquez S.L."/>
            <person name="Kruys A."/>
            <person name="Hutchinson M.I."/>
            <person name="Powell A.J."/>
            <person name="Barry K."/>
            <person name="Miller A.N."/>
            <person name="Grigoriev I.V."/>
            <person name="Debuchy R."/>
            <person name="Gladieux P."/>
            <person name="Hiltunen Thoren M."/>
            <person name="Johannesson H."/>
        </authorList>
    </citation>
    <scope>NUCLEOTIDE SEQUENCE</scope>
    <source>
        <strain evidence="3">PSN309</strain>
    </source>
</reference>
<feature type="region of interest" description="Disordered" evidence="1">
    <location>
        <begin position="1"/>
        <end position="24"/>
    </location>
</feature>
<dbReference type="Proteomes" id="UP001302126">
    <property type="component" value="Unassembled WGS sequence"/>
</dbReference>
<keyword evidence="4" id="KW-1185">Reference proteome</keyword>
<keyword evidence="2" id="KW-0472">Membrane</keyword>
<evidence type="ECO:0000313" key="3">
    <source>
        <dbReference type="EMBL" id="KAK4184676.1"/>
    </source>
</evidence>
<reference evidence="3" key="2">
    <citation type="submission" date="2023-05" db="EMBL/GenBank/DDBJ databases">
        <authorList>
            <consortium name="Lawrence Berkeley National Laboratory"/>
            <person name="Steindorff A."/>
            <person name="Hensen N."/>
            <person name="Bonometti L."/>
            <person name="Westerberg I."/>
            <person name="Brannstrom I.O."/>
            <person name="Guillou S."/>
            <person name="Cros-Aarteil S."/>
            <person name="Calhoun S."/>
            <person name="Haridas S."/>
            <person name="Kuo A."/>
            <person name="Mondo S."/>
            <person name="Pangilinan J."/>
            <person name="Riley R."/>
            <person name="Labutti K."/>
            <person name="Andreopoulos B."/>
            <person name="Lipzen A."/>
            <person name="Chen C."/>
            <person name="Yanf M."/>
            <person name="Daum C."/>
            <person name="Ng V."/>
            <person name="Clum A."/>
            <person name="Ohm R."/>
            <person name="Martin F."/>
            <person name="Silar P."/>
            <person name="Natvig D."/>
            <person name="Lalanne C."/>
            <person name="Gautier V."/>
            <person name="Ament-Velasquez S.L."/>
            <person name="Kruys A."/>
            <person name="Hutchinson M.I."/>
            <person name="Powell A.J."/>
            <person name="Barry K."/>
            <person name="Miller A.N."/>
            <person name="Grigoriev I.V."/>
            <person name="Debuchy R."/>
            <person name="Gladieux P."/>
            <person name="Thoren M.H."/>
            <person name="Johannesson H."/>
        </authorList>
    </citation>
    <scope>NUCLEOTIDE SEQUENCE</scope>
    <source>
        <strain evidence="3">PSN309</strain>
    </source>
</reference>
<name>A0AAN6WMR6_9PEZI</name>
<feature type="transmembrane region" description="Helical" evidence="2">
    <location>
        <begin position="109"/>
        <end position="140"/>
    </location>
</feature>
<gene>
    <name evidence="3" type="ORF">QBC35DRAFT_477034</name>
</gene>
<sequence length="145" mass="16149">MTVLASSREGAVPPAPTPTTVSRTRQQSNVISALSPLVQHALQLQQLISTIALHLFVRAYFAVYLVTSATLEASMSIARRALILSKWLGQKTWKSRRATRLRKRLEFELFVLLVGPCGNMLFLMLFWPGWLALGLALWAYGHVTG</sequence>
<organism evidence="3 4">
    <name type="scientific">Podospora australis</name>
    <dbReference type="NCBI Taxonomy" id="1536484"/>
    <lineage>
        <taxon>Eukaryota</taxon>
        <taxon>Fungi</taxon>
        <taxon>Dikarya</taxon>
        <taxon>Ascomycota</taxon>
        <taxon>Pezizomycotina</taxon>
        <taxon>Sordariomycetes</taxon>
        <taxon>Sordariomycetidae</taxon>
        <taxon>Sordariales</taxon>
        <taxon>Podosporaceae</taxon>
        <taxon>Podospora</taxon>
    </lineage>
</organism>
<evidence type="ECO:0000256" key="2">
    <source>
        <dbReference type="SAM" id="Phobius"/>
    </source>
</evidence>
<protein>
    <submittedName>
        <fullName evidence="3">Uncharacterized protein</fullName>
    </submittedName>
</protein>
<accession>A0AAN6WMR6</accession>
<dbReference type="AlphaFoldDB" id="A0AAN6WMR6"/>
<dbReference type="EMBL" id="MU864478">
    <property type="protein sequence ID" value="KAK4184676.1"/>
    <property type="molecule type" value="Genomic_DNA"/>
</dbReference>
<evidence type="ECO:0000256" key="1">
    <source>
        <dbReference type="SAM" id="MobiDB-lite"/>
    </source>
</evidence>
<keyword evidence="2" id="KW-1133">Transmembrane helix</keyword>